<dbReference type="InterPro" id="IPR050700">
    <property type="entry name" value="YIM1/Zinc_Alcohol_DH_Fams"/>
</dbReference>
<dbReference type="SMART" id="SM00829">
    <property type="entry name" value="PKS_ER"/>
    <property type="match status" value="1"/>
</dbReference>
<proteinExistence type="predicted"/>
<name>A0A193GFI5_9BORD</name>
<dbReference type="Proteomes" id="UP000091926">
    <property type="component" value="Chromosome"/>
</dbReference>
<evidence type="ECO:0000259" key="3">
    <source>
        <dbReference type="SMART" id="SM00829"/>
    </source>
</evidence>
<dbReference type="Gene3D" id="3.40.50.720">
    <property type="entry name" value="NAD(P)-binding Rossmann-like Domain"/>
    <property type="match status" value="1"/>
</dbReference>
<feature type="compositionally biased region" description="Acidic residues" evidence="2">
    <location>
        <begin position="317"/>
        <end position="327"/>
    </location>
</feature>
<dbReference type="InterPro" id="IPR011032">
    <property type="entry name" value="GroES-like_sf"/>
</dbReference>
<dbReference type="CDD" id="cd05289">
    <property type="entry name" value="MDR_like_2"/>
    <property type="match status" value="1"/>
</dbReference>
<accession>A0A193GFI5</accession>
<dbReference type="InterPro" id="IPR013154">
    <property type="entry name" value="ADH-like_N"/>
</dbReference>
<dbReference type="OrthoDB" id="9787435at2"/>
<keyword evidence="1" id="KW-0560">Oxidoreductase</keyword>
<sequence>MSQMQAYRIHRFGGPHVLQQEWVGIPTPGAGQALIRVEAASLNPVDYKTREGKYPLVRLNQLPYTLGRDCAGILEETIGARGHGIATGQAVYAFVGQGQGAYARYVAVPAEAIARKPASLDFTTAAAVPLAGLTAWQGIFEHGGLQAGQRLLIHGASGGVGHLALQFAKAAGAEVFATASGDAAEFLYGLGADRVIDYRNEDFEKEARDVDVVFDLIGGHTQERSWNVVKEGGALISTLNEPSQERARERGVRAGRYTARPDGRQLAEIADLIDNGKVRVRVARVFAFADMEFAQQQLQSGHNRGKLVVTLSPPPDETVDDPTGEED</sequence>
<dbReference type="AlphaFoldDB" id="A0A193GFI5"/>
<dbReference type="Pfam" id="PF13602">
    <property type="entry name" value="ADH_zinc_N_2"/>
    <property type="match status" value="1"/>
</dbReference>
<feature type="region of interest" description="Disordered" evidence="2">
    <location>
        <begin position="302"/>
        <end position="327"/>
    </location>
</feature>
<dbReference type="Gene3D" id="3.90.180.10">
    <property type="entry name" value="Medium-chain alcohol dehydrogenases, catalytic domain"/>
    <property type="match status" value="1"/>
</dbReference>
<dbReference type="InterPro" id="IPR036291">
    <property type="entry name" value="NAD(P)-bd_dom_sf"/>
</dbReference>
<dbReference type="PROSITE" id="PS01162">
    <property type="entry name" value="QOR_ZETA_CRYSTAL"/>
    <property type="match status" value="1"/>
</dbReference>
<dbReference type="SUPFAM" id="SSF51735">
    <property type="entry name" value="NAD(P)-binding Rossmann-fold domains"/>
    <property type="match status" value="1"/>
</dbReference>
<dbReference type="Pfam" id="PF08240">
    <property type="entry name" value="ADH_N"/>
    <property type="match status" value="1"/>
</dbReference>
<dbReference type="InterPro" id="IPR002364">
    <property type="entry name" value="Quin_OxRdtase/zeta-crystal_CS"/>
</dbReference>
<organism evidence="4 5">
    <name type="scientific">Bordetella flabilis</name>
    <dbReference type="NCBI Taxonomy" id="463014"/>
    <lineage>
        <taxon>Bacteria</taxon>
        <taxon>Pseudomonadati</taxon>
        <taxon>Pseudomonadota</taxon>
        <taxon>Betaproteobacteria</taxon>
        <taxon>Burkholderiales</taxon>
        <taxon>Alcaligenaceae</taxon>
        <taxon>Bordetella</taxon>
    </lineage>
</organism>
<evidence type="ECO:0000313" key="5">
    <source>
        <dbReference type="Proteomes" id="UP000091926"/>
    </source>
</evidence>
<dbReference type="SUPFAM" id="SSF50129">
    <property type="entry name" value="GroES-like"/>
    <property type="match status" value="1"/>
</dbReference>
<protein>
    <submittedName>
        <fullName evidence="4">Oxidoreductase</fullName>
    </submittedName>
</protein>
<dbReference type="GO" id="GO:0016491">
    <property type="term" value="F:oxidoreductase activity"/>
    <property type="evidence" value="ECO:0007669"/>
    <property type="project" value="UniProtKB-KW"/>
</dbReference>
<keyword evidence="5" id="KW-1185">Reference proteome</keyword>
<evidence type="ECO:0000256" key="2">
    <source>
        <dbReference type="SAM" id="MobiDB-lite"/>
    </source>
</evidence>
<dbReference type="InterPro" id="IPR020843">
    <property type="entry name" value="ER"/>
</dbReference>
<feature type="domain" description="Enoyl reductase (ER)" evidence="3">
    <location>
        <begin position="13"/>
        <end position="309"/>
    </location>
</feature>
<evidence type="ECO:0000313" key="4">
    <source>
        <dbReference type="EMBL" id="ANN78054.1"/>
    </source>
</evidence>
<dbReference type="EMBL" id="CP016172">
    <property type="protein sequence ID" value="ANN78054.1"/>
    <property type="molecule type" value="Genomic_DNA"/>
</dbReference>
<gene>
    <name evidence="4" type="ORF">BAU07_14010</name>
</gene>
<evidence type="ECO:0000256" key="1">
    <source>
        <dbReference type="ARBA" id="ARBA00023002"/>
    </source>
</evidence>
<reference evidence="4 5" key="1">
    <citation type="submission" date="2016-06" db="EMBL/GenBank/DDBJ databases">
        <title>Complete genome sequences of Bordetella bronchialis and Bordetella flabilis.</title>
        <authorList>
            <person name="LiPuma J.J."/>
            <person name="Spilker T."/>
        </authorList>
    </citation>
    <scope>NUCLEOTIDE SEQUENCE [LARGE SCALE GENOMIC DNA]</scope>
    <source>
        <strain evidence="4 5">AU10664</strain>
    </source>
</reference>
<dbReference type="PANTHER" id="PTHR11695">
    <property type="entry name" value="ALCOHOL DEHYDROGENASE RELATED"/>
    <property type="match status" value="1"/>
</dbReference>
<dbReference type="KEGG" id="bfz:BAU07_14010"/>
<dbReference type="RefSeq" id="WP_066658786.1">
    <property type="nucleotide sequence ID" value="NZ_CBCSCL010000001.1"/>
</dbReference>
<dbReference type="STRING" id="463014.BAU07_14010"/>
<dbReference type="GO" id="GO:0008270">
    <property type="term" value="F:zinc ion binding"/>
    <property type="evidence" value="ECO:0007669"/>
    <property type="project" value="InterPro"/>
</dbReference>
<dbReference type="PANTHER" id="PTHR11695:SF294">
    <property type="entry name" value="RETICULON-4-INTERACTING PROTEIN 1, MITOCHONDRIAL"/>
    <property type="match status" value="1"/>
</dbReference>